<dbReference type="GO" id="GO:0046872">
    <property type="term" value="F:metal ion binding"/>
    <property type="evidence" value="ECO:0007669"/>
    <property type="project" value="UniProtKB-KW"/>
</dbReference>
<evidence type="ECO:0000313" key="11">
    <source>
        <dbReference type="Proteomes" id="UP000236319"/>
    </source>
</evidence>
<evidence type="ECO:0000256" key="5">
    <source>
        <dbReference type="ARBA" id="ARBA00023027"/>
    </source>
</evidence>
<dbReference type="Pfam" id="PF02146">
    <property type="entry name" value="SIR2"/>
    <property type="match status" value="1"/>
</dbReference>
<name>A0A2H6KEG0_9APIC</name>
<dbReference type="Proteomes" id="UP000236319">
    <property type="component" value="Unassembled WGS sequence"/>
</dbReference>
<gene>
    <name evidence="10" type="ORF">BOVATA_028740</name>
</gene>
<dbReference type="GeneID" id="39875151"/>
<evidence type="ECO:0000256" key="7">
    <source>
        <dbReference type="PROSITE-ProRule" id="PRU00236"/>
    </source>
</evidence>
<evidence type="ECO:0000313" key="10">
    <source>
        <dbReference type="EMBL" id="GBE61381.1"/>
    </source>
</evidence>
<dbReference type="GO" id="GO:0005634">
    <property type="term" value="C:nucleus"/>
    <property type="evidence" value="ECO:0007669"/>
    <property type="project" value="TreeGrafter"/>
</dbReference>
<dbReference type="InterPro" id="IPR003000">
    <property type="entry name" value="Sirtuin"/>
</dbReference>
<evidence type="ECO:0000256" key="6">
    <source>
        <dbReference type="ARBA" id="ARBA00038170"/>
    </source>
</evidence>
<evidence type="ECO:0000256" key="8">
    <source>
        <dbReference type="SAM" id="MobiDB-lite"/>
    </source>
</evidence>
<feature type="binding site" evidence="7">
    <location>
        <position position="172"/>
    </location>
    <ligand>
        <name>Zn(2+)</name>
        <dbReference type="ChEBI" id="CHEBI:29105"/>
    </ligand>
</feature>
<dbReference type="GO" id="GO:0017136">
    <property type="term" value="F:histone deacetylase activity, NAD-dependent"/>
    <property type="evidence" value="ECO:0007669"/>
    <property type="project" value="TreeGrafter"/>
</dbReference>
<feature type="binding site" evidence="7">
    <location>
        <position position="175"/>
    </location>
    <ligand>
        <name>Zn(2+)</name>
        <dbReference type="ChEBI" id="CHEBI:29105"/>
    </ligand>
</feature>
<dbReference type="Gene3D" id="3.40.50.1220">
    <property type="entry name" value="TPP-binding domain"/>
    <property type="match status" value="1"/>
</dbReference>
<keyword evidence="11" id="KW-1185">Reference proteome</keyword>
<dbReference type="PANTHER" id="PTHR11085">
    <property type="entry name" value="NAD-DEPENDENT PROTEIN DEACYLASE SIRTUIN-5, MITOCHONDRIAL-RELATED"/>
    <property type="match status" value="1"/>
</dbReference>
<dbReference type="GO" id="GO:0070403">
    <property type="term" value="F:NAD+ binding"/>
    <property type="evidence" value="ECO:0007669"/>
    <property type="project" value="InterPro"/>
</dbReference>
<dbReference type="EC" id="2.3.1.286" evidence="1"/>
<evidence type="ECO:0000256" key="2">
    <source>
        <dbReference type="ARBA" id="ARBA00022679"/>
    </source>
</evidence>
<keyword evidence="5" id="KW-0520">NAD</keyword>
<dbReference type="Gene3D" id="2.20.28.200">
    <property type="match status" value="1"/>
</dbReference>
<dbReference type="PANTHER" id="PTHR11085:SF12">
    <property type="entry name" value="NAD-DEPENDENT PROTEIN DEACYLASE SIRTUIN-6"/>
    <property type="match status" value="1"/>
</dbReference>
<dbReference type="RefSeq" id="XP_028867624.1">
    <property type="nucleotide sequence ID" value="XM_029011791.1"/>
</dbReference>
<evidence type="ECO:0000256" key="3">
    <source>
        <dbReference type="ARBA" id="ARBA00022723"/>
    </source>
</evidence>
<dbReference type="PROSITE" id="PS50305">
    <property type="entry name" value="SIRTUIN"/>
    <property type="match status" value="1"/>
</dbReference>
<dbReference type="GO" id="GO:0003714">
    <property type="term" value="F:transcription corepressor activity"/>
    <property type="evidence" value="ECO:0007669"/>
    <property type="project" value="TreeGrafter"/>
</dbReference>
<feature type="binding site" evidence="7">
    <location>
        <position position="205"/>
    </location>
    <ligand>
        <name>Zn(2+)</name>
        <dbReference type="ChEBI" id="CHEBI:29105"/>
    </ligand>
</feature>
<feature type="region of interest" description="Disordered" evidence="8">
    <location>
        <begin position="79"/>
        <end position="100"/>
    </location>
</feature>
<feature type="active site" description="Proton acceptor" evidence="7">
    <location>
        <position position="164"/>
    </location>
</feature>
<dbReference type="AlphaFoldDB" id="A0A2H6KEG0"/>
<dbReference type="OrthoDB" id="424302at2759"/>
<keyword evidence="3 7" id="KW-0479">Metal-binding</keyword>
<organism evidence="10 11">
    <name type="scientific">Babesia ovata</name>
    <dbReference type="NCBI Taxonomy" id="189622"/>
    <lineage>
        <taxon>Eukaryota</taxon>
        <taxon>Sar</taxon>
        <taxon>Alveolata</taxon>
        <taxon>Apicomplexa</taxon>
        <taxon>Aconoidasida</taxon>
        <taxon>Piroplasmida</taxon>
        <taxon>Babesiidae</taxon>
        <taxon>Babesia</taxon>
    </lineage>
</organism>
<keyword evidence="2" id="KW-0808">Transferase</keyword>
<accession>A0A2H6KEG0</accession>
<dbReference type="InterPro" id="IPR029035">
    <property type="entry name" value="DHS-like_NAD/FAD-binding_dom"/>
</dbReference>
<comment type="caution">
    <text evidence="10">The sequence shown here is derived from an EMBL/GenBank/DDBJ whole genome shotgun (WGS) entry which is preliminary data.</text>
</comment>
<dbReference type="EMBL" id="BDSA01000003">
    <property type="protein sequence ID" value="GBE61381.1"/>
    <property type="molecule type" value="Genomic_DNA"/>
</dbReference>
<dbReference type="InterPro" id="IPR050134">
    <property type="entry name" value="NAD-dep_sirtuin_deacylases"/>
</dbReference>
<sequence length="659" mass="73479">MASSALNYAAQLRRNDNKGPCGGAQLFDTPAEVSRKFKKLSALLSDSKYTLLHTGAGISTAAGIPDFRGPSGVWTVMSQENGGDGKRRKMTDGDCTAKSTGDVPVEYGHNKLEPVEFSQAMPSQAHLAILALLRAGHVQAVITQNIDGLHAISGMRFSECSELHGNVFVERCVSCGRRFLRSYVAPTISFKPTGNHCGICHFPPCGVLTDVVLDWFDRYEDHFEKRAIAYAEEADVHLALGSSLHVEPACHYASSEHYRKEDASLVIVNYQKTRLHGEADIVLHCDVNKICMRLLKSLKLTLPNFLRRFYMVALHYRSGSYNKLLLRFPCIVSILVSDEYASLSGVSHRCVNRLQGLHEFTFNGDFEASIKLWFDAEMVLRVRYSPDCSFSGLVWQLCLAATDGVLAHRKNTPIIHEFGDAGGDGCTKVSRLTLSYNAAMIAKSDACRVIAKLCHEDETIPGFKQRAMPESISRLLTCFFWLSNSDDGPFAILADIKEDGDWLEEFEPIDHFDLLPEVMRVCVRLALLRQLGTVCKNQFCIDIKALNAARSESHPLDVYFAASKIRLLCSSDHEFGELLDVMPGEMRMCLPRRIRPIASCRASSFNPLNELFLTVLKHSTEAIMKRQSTTAADVKFVKTTKAEFPVWVSCYISCLFESR</sequence>
<feature type="domain" description="Deacetylase sirtuin-type" evidence="9">
    <location>
        <begin position="30"/>
        <end position="298"/>
    </location>
</feature>
<comment type="similarity">
    <text evidence="6">Belongs to the sirtuin family. Class IV subfamily.</text>
</comment>
<evidence type="ECO:0000259" key="9">
    <source>
        <dbReference type="PROSITE" id="PS50305"/>
    </source>
</evidence>
<dbReference type="SUPFAM" id="SSF52467">
    <property type="entry name" value="DHS-like NAD/FAD-binding domain"/>
    <property type="match status" value="1"/>
</dbReference>
<dbReference type="GO" id="GO:0000122">
    <property type="term" value="P:negative regulation of transcription by RNA polymerase II"/>
    <property type="evidence" value="ECO:0007669"/>
    <property type="project" value="TreeGrafter"/>
</dbReference>
<evidence type="ECO:0000256" key="1">
    <source>
        <dbReference type="ARBA" id="ARBA00012928"/>
    </source>
</evidence>
<proteinExistence type="inferred from homology"/>
<evidence type="ECO:0000256" key="4">
    <source>
        <dbReference type="ARBA" id="ARBA00022833"/>
    </source>
</evidence>
<dbReference type="InterPro" id="IPR026590">
    <property type="entry name" value="Ssirtuin_cat_dom"/>
</dbReference>
<reference evidence="10 11" key="1">
    <citation type="journal article" date="2017" name="BMC Genomics">
        <title>Whole-genome assembly of Babesia ovata and comparative genomics between closely related pathogens.</title>
        <authorList>
            <person name="Yamagishi J."/>
            <person name="Asada M."/>
            <person name="Hakimi H."/>
            <person name="Tanaka T.Q."/>
            <person name="Sugimoto C."/>
            <person name="Kawazu S."/>
        </authorList>
    </citation>
    <scope>NUCLEOTIDE SEQUENCE [LARGE SCALE GENOMIC DNA]</scope>
    <source>
        <strain evidence="10 11">Miyake</strain>
    </source>
</reference>
<feature type="binding site" evidence="7">
    <location>
        <position position="200"/>
    </location>
    <ligand>
        <name>Zn(2+)</name>
        <dbReference type="ChEBI" id="CHEBI:29105"/>
    </ligand>
</feature>
<dbReference type="VEuPathDB" id="PiroplasmaDB:BOVATA_028740"/>
<protein>
    <recommendedName>
        <fullName evidence="1">protein acetyllysine N-acetyltransferase</fullName>
        <ecNumber evidence="1">2.3.1.286</ecNumber>
    </recommendedName>
</protein>
<keyword evidence="4 7" id="KW-0862">Zinc</keyword>